<keyword evidence="5" id="KW-1185">Reference proteome</keyword>
<dbReference type="Gene3D" id="3.40.50.360">
    <property type="match status" value="1"/>
</dbReference>
<keyword evidence="2" id="KW-0288">FMN</keyword>
<sequence>MSLKVVTIIGSYRENGMSAKLAAKYVEELEKTHQITNKTFNIAQNQLNGCHGCLGCKAHPDQFYCSQSDECFEILKEMVEADVVIFSYPVYWYYMPAQVKLLLDRTVSLFNWSDFSPKKCLEEKLKKLKFVCLCTCGSEGFEKATEPIKMLAGMVHASFDSFHVFDSQKENEKLTTVADFAKKF</sequence>
<feature type="domain" description="Flavodoxin-like fold" evidence="3">
    <location>
        <begin position="4"/>
        <end position="161"/>
    </location>
</feature>
<dbReference type="VEuPathDB" id="AmoebaDB:EIN_369600"/>
<dbReference type="InterPro" id="IPR003680">
    <property type="entry name" value="Flavodoxin_fold"/>
</dbReference>
<evidence type="ECO:0000313" key="5">
    <source>
        <dbReference type="Proteomes" id="UP000014680"/>
    </source>
</evidence>
<protein>
    <recommendedName>
        <fullName evidence="3">Flavodoxin-like fold domain-containing protein</fullName>
    </recommendedName>
</protein>
<accession>A0A0A1UBU9</accession>
<name>A0A0A1UBU9_ENTIV</name>
<gene>
    <name evidence="4" type="ORF">EIN_369600</name>
</gene>
<reference evidence="4 5" key="1">
    <citation type="submission" date="2012-10" db="EMBL/GenBank/DDBJ databases">
        <authorList>
            <person name="Zafar N."/>
            <person name="Inman J."/>
            <person name="Hall N."/>
            <person name="Lorenzi H."/>
            <person name="Caler E."/>
        </authorList>
    </citation>
    <scope>NUCLEOTIDE SEQUENCE [LARGE SCALE GENOMIC DNA]</scope>
    <source>
        <strain evidence="4 5">IP1</strain>
    </source>
</reference>
<keyword evidence="1" id="KW-0285">Flavoprotein</keyword>
<dbReference type="Proteomes" id="UP000014680">
    <property type="component" value="Unassembled WGS sequence"/>
</dbReference>
<dbReference type="GeneID" id="14891727"/>
<dbReference type="PANTHER" id="PTHR43278:SF4">
    <property type="entry name" value="NAD(P)H-DEPENDENT FMN-CONTAINING OXIDOREDUCTASE YWQN-RELATED"/>
    <property type="match status" value="1"/>
</dbReference>
<evidence type="ECO:0000313" key="4">
    <source>
        <dbReference type="EMBL" id="ELP92638.1"/>
    </source>
</evidence>
<dbReference type="KEGG" id="eiv:EIN_369600"/>
<evidence type="ECO:0000256" key="2">
    <source>
        <dbReference type="ARBA" id="ARBA00022643"/>
    </source>
</evidence>
<dbReference type="PANTHER" id="PTHR43278">
    <property type="entry name" value="NAD(P)H-DEPENDENT FMN-CONTAINING OXIDOREDUCTASE YWQN-RELATED"/>
    <property type="match status" value="1"/>
</dbReference>
<dbReference type="OrthoDB" id="26889at2759"/>
<dbReference type="RefSeq" id="XP_004259409.1">
    <property type="nucleotide sequence ID" value="XM_004259361.1"/>
</dbReference>
<dbReference type="SUPFAM" id="SSF52218">
    <property type="entry name" value="Flavoproteins"/>
    <property type="match status" value="1"/>
</dbReference>
<dbReference type="AlphaFoldDB" id="A0A0A1UBU9"/>
<evidence type="ECO:0000256" key="1">
    <source>
        <dbReference type="ARBA" id="ARBA00022630"/>
    </source>
</evidence>
<dbReference type="EMBL" id="KB206332">
    <property type="protein sequence ID" value="ELP92638.1"/>
    <property type="molecule type" value="Genomic_DNA"/>
</dbReference>
<dbReference type="Pfam" id="PF02525">
    <property type="entry name" value="Flavodoxin_2"/>
    <property type="match status" value="1"/>
</dbReference>
<proteinExistence type="predicted"/>
<dbReference type="InterPro" id="IPR029039">
    <property type="entry name" value="Flavoprotein-like_sf"/>
</dbReference>
<dbReference type="OMA" id="HEMNIIA"/>
<dbReference type="InterPro" id="IPR051796">
    <property type="entry name" value="ISF_SsuE-like"/>
</dbReference>
<evidence type="ECO:0000259" key="3">
    <source>
        <dbReference type="Pfam" id="PF02525"/>
    </source>
</evidence>
<organism evidence="4 5">
    <name type="scientific">Entamoeba invadens IP1</name>
    <dbReference type="NCBI Taxonomy" id="370355"/>
    <lineage>
        <taxon>Eukaryota</taxon>
        <taxon>Amoebozoa</taxon>
        <taxon>Evosea</taxon>
        <taxon>Archamoebae</taxon>
        <taxon>Mastigamoebida</taxon>
        <taxon>Entamoebidae</taxon>
        <taxon>Entamoeba</taxon>
    </lineage>
</organism>